<name>A0A0E9WQS9_ANGAN</name>
<dbReference type="EMBL" id="GBXM01016774">
    <property type="protein sequence ID" value="JAH91803.1"/>
    <property type="molecule type" value="Transcribed_RNA"/>
</dbReference>
<reference evidence="1" key="1">
    <citation type="submission" date="2014-11" db="EMBL/GenBank/DDBJ databases">
        <authorList>
            <person name="Amaro Gonzalez C."/>
        </authorList>
    </citation>
    <scope>NUCLEOTIDE SEQUENCE</scope>
</reference>
<proteinExistence type="predicted"/>
<dbReference type="AlphaFoldDB" id="A0A0E9WQS9"/>
<accession>A0A0E9WQS9</accession>
<organism evidence="1">
    <name type="scientific">Anguilla anguilla</name>
    <name type="common">European freshwater eel</name>
    <name type="synonym">Muraena anguilla</name>
    <dbReference type="NCBI Taxonomy" id="7936"/>
    <lineage>
        <taxon>Eukaryota</taxon>
        <taxon>Metazoa</taxon>
        <taxon>Chordata</taxon>
        <taxon>Craniata</taxon>
        <taxon>Vertebrata</taxon>
        <taxon>Euteleostomi</taxon>
        <taxon>Actinopterygii</taxon>
        <taxon>Neopterygii</taxon>
        <taxon>Teleostei</taxon>
        <taxon>Anguilliformes</taxon>
        <taxon>Anguillidae</taxon>
        <taxon>Anguilla</taxon>
    </lineage>
</organism>
<reference evidence="1" key="2">
    <citation type="journal article" date="2015" name="Fish Shellfish Immunol.">
        <title>Early steps in the European eel (Anguilla anguilla)-Vibrio vulnificus interaction in the gills: Role of the RtxA13 toxin.</title>
        <authorList>
            <person name="Callol A."/>
            <person name="Pajuelo D."/>
            <person name="Ebbesson L."/>
            <person name="Teles M."/>
            <person name="MacKenzie S."/>
            <person name="Amaro C."/>
        </authorList>
    </citation>
    <scope>NUCLEOTIDE SEQUENCE</scope>
</reference>
<protein>
    <submittedName>
        <fullName evidence="1">Uncharacterized protein</fullName>
    </submittedName>
</protein>
<sequence>MNLEWCLTGRPGLMWTGALRRICYSLQQPNWTD</sequence>
<evidence type="ECO:0000313" key="1">
    <source>
        <dbReference type="EMBL" id="JAH91803.1"/>
    </source>
</evidence>